<evidence type="ECO:0000313" key="5">
    <source>
        <dbReference type="EMBL" id="JAT49392.1"/>
    </source>
</evidence>
<sequence>VTPKLVHTSILPRLPLSVGDSPSLSSIMSFPPSSSSLSLSTMPGAQVEGYTGSSLENVVQLMCSPLLDLMNLDHNADVLGVEMYRLWKEAFEIGRRPTADAIIWMDSVDCLSRQVAAFQEDLDRSGTGCCSLFSRRSYKLARMAADYLKTARALSGATRDLGVFSGDVPLVGRERALSKVLRRLREADSRSPFVGIVGMAGVGKTVLLRKVRDDVLAAGTDSPFDAVIWVTVTRHPDIRKIQRDIGAQLGLHRSTPAPGCCPLRERRLDAAPAGRRCLFLLDDVWKDLDLKAIGVPYDERTCKVVYTSRSRYVFRREFFRKLVPVGVLDVEGSWVLFRSIVGTAAVDSIINPVARQIVDKCGGLPLALVTVGRALADASTVDEWRDALSQLTDSPLDFPGMQELHRVLDALDPSSREFLEYCSLFPGGQYIRVDQLVQCRRVEGLERKTTSASSLVEKLKGESLLEVGVDGVEYVKMHDLIRHVALRGAAEGKGLWVSAGKGLDCVPSGVMGKDAVRVYHSWIIISEIYPIVPTVPTLRPSSSTKTPISTTSQSPSST</sequence>
<gene>
    <name evidence="6" type="primary">RPS5_12</name>
    <name evidence="5" type="synonym">RPS5_5</name>
    <name evidence="5" type="ORF">g.47972</name>
    <name evidence="6" type="ORF">g.47975</name>
</gene>
<proteinExistence type="predicted"/>
<feature type="domain" description="NB-ARC" evidence="4">
    <location>
        <begin position="174"/>
        <end position="344"/>
    </location>
</feature>
<feature type="non-terminal residue" evidence="6">
    <location>
        <position position="1"/>
    </location>
</feature>
<dbReference type="Gene3D" id="1.10.10.10">
    <property type="entry name" value="Winged helix-like DNA-binding domain superfamily/Winged helix DNA-binding domain"/>
    <property type="match status" value="1"/>
</dbReference>
<feature type="compositionally biased region" description="Low complexity" evidence="3">
    <location>
        <begin position="540"/>
        <end position="558"/>
    </location>
</feature>
<keyword evidence="2" id="KW-0067">ATP-binding</keyword>
<protein>
    <submittedName>
        <fullName evidence="6">Disease resistance protein RPS5</fullName>
    </submittedName>
</protein>
<dbReference type="Gene3D" id="3.40.50.300">
    <property type="entry name" value="P-loop containing nucleotide triphosphate hydrolases"/>
    <property type="match status" value="1"/>
</dbReference>
<dbReference type="EMBL" id="GDJX01018544">
    <property type="protein sequence ID" value="JAT49392.1"/>
    <property type="molecule type" value="Transcribed_RNA"/>
</dbReference>
<dbReference type="GO" id="GO:0005524">
    <property type="term" value="F:ATP binding"/>
    <property type="evidence" value="ECO:0007669"/>
    <property type="project" value="UniProtKB-KW"/>
</dbReference>
<accession>A0A1D1ZIY7</accession>
<dbReference type="PANTHER" id="PTHR33463:SF183">
    <property type="entry name" value="NB-ARC DOMAIN DISEASE RESISTANCE PROTEIN"/>
    <property type="match status" value="1"/>
</dbReference>
<evidence type="ECO:0000256" key="2">
    <source>
        <dbReference type="ARBA" id="ARBA00022840"/>
    </source>
</evidence>
<dbReference type="Pfam" id="PF00931">
    <property type="entry name" value="NB-ARC"/>
    <property type="match status" value="1"/>
</dbReference>
<name>A0A1D1ZIY7_9ARAE</name>
<dbReference type="Gene3D" id="1.10.8.430">
    <property type="entry name" value="Helical domain of apoptotic protease-activating factors"/>
    <property type="match status" value="1"/>
</dbReference>
<dbReference type="GO" id="GO:0043531">
    <property type="term" value="F:ADP binding"/>
    <property type="evidence" value="ECO:0007669"/>
    <property type="project" value="InterPro"/>
</dbReference>
<keyword evidence="1" id="KW-0677">Repeat</keyword>
<feature type="region of interest" description="Disordered" evidence="3">
    <location>
        <begin position="536"/>
        <end position="558"/>
    </location>
</feature>
<dbReference type="InterPro" id="IPR036388">
    <property type="entry name" value="WH-like_DNA-bd_sf"/>
</dbReference>
<reference evidence="6" key="1">
    <citation type="submission" date="2015-07" db="EMBL/GenBank/DDBJ databases">
        <title>Transcriptome Assembly of Anthurium amnicola.</title>
        <authorList>
            <person name="Suzuki J."/>
        </authorList>
    </citation>
    <scope>NUCLEOTIDE SEQUENCE</scope>
</reference>
<dbReference type="EMBL" id="GDJX01001175">
    <property type="protein sequence ID" value="JAT66761.1"/>
    <property type="molecule type" value="Transcribed_RNA"/>
</dbReference>
<evidence type="ECO:0000256" key="1">
    <source>
        <dbReference type="ARBA" id="ARBA00022737"/>
    </source>
</evidence>
<dbReference type="InterPro" id="IPR042197">
    <property type="entry name" value="Apaf_helical"/>
</dbReference>
<evidence type="ECO:0000313" key="6">
    <source>
        <dbReference type="EMBL" id="JAT66761.1"/>
    </source>
</evidence>
<dbReference type="InterPro" id="IPR002182">
    <property type="entry name" value="NB-ARC"/>
</dbReference>
<dbReference type="PANTHER" id="PTHR33463">
    <property type="entry name" value="NB-ARC DOMAIN-CONTAINING PROTEIN-RELATED"/>
    <property type="match status" value="1"/>
</dbReference>
<evidence type="ECO:0000256" key="3">
    <source>
        <dbReference type="SAM" id="MobiDB-lite"/>
    </source>
</evidence>
<keyword evidence="2" id="KW-0547">Nucleotide-binding</keyword>
<dbReference type="InterPro" id="IPR027417">
    <property type="entry name" value="P-loop_NTPase"/>
</dbReference>
<organism evidence="6">
    <name type="scientific">Anthurium amnicola</name>
    <dbReference type="NCBI Taxonomy" id="1678845"/>
    <lineage>
        <taxon>Eukaryota</taxon>
        <taxon>Viridiplantae</taxon>
        <taxon>Streptophyta</taxon>
        <taxon>Embryophyta</taxon>
        <taxon>Tracheophyta</taxon>
        <taxon>Spermatophyta</taxon>
        <taxon>Magnoliopsida</taxon>
        <taxon>Liliopsida</taxon>
        <taxon>Araceae</taxon>
        <taxon>Pothoideae</taxon>
        <taxon>Potheae</taxon>
        <taxon>Anthurium</taxon>
    </lineage>
</organism>
<dbReference type="PRINTS" id="PR00364">
    <property type="entry name" value="DISEASERSIST"/>
</dbReference>
<dbReference type="SUPFAM" id="SSF52540">
    <property type="entry name" value="P-loop containing nucleoside triphosphate hydrolases"/>
    <property type="match status" value="1"/>
</dbReference>
<dbReference type="InterPro" id="IPR050905">
    <property type="entry name" value="Plant_NBS-LRR"/>
</dbReference>
<evidence type="ECO:0000259" key="4">
    <source>
        <dbReference type="Pfam" id="PF00931"/>
    </source>
</evidence>
<dbReference type="AlphaFoldDB" id="A0A1D1ZIY7"/>